<name>A0A1T4QPP6_9FIRM</name>
<keyword evidence="2 10" id="KW-0813">Transport</keyword>
<keyword evidence="4 10" id="KW-0169">Cobalamin biosynthesis</keyword>
<keyword evidence="9 10" id="KW-0170">Cobalt</keyword>
<keyword evidence="5 10" id="KW-0812">Transmembrane</keyword>
<comment type="pathway">
    <text evidence="10">Cofactor biosynthesis; adenosylcobalamin biosynthesis.</text>
</comment>
<dbReference type="UniPathway" id="UPA00148"/>
<evidence type="ECO:0000256" key="7">
    <source>
        <dbReference type="ARBA" id="ARBA00023065"/>
    </source>
</evidence>
<comment type="function">
    <text evidence="10">Part of the energy-coupling factor (ECF) transporter complex CbiMNOQ involved in cobalt import.</text>
</comment>
<evidence type="ECO:0000256" key="1">
    <source>
        <dbReference type="ARBA" id="ARBA00022426"/>
    </source>
</evidence>
<evidence type="ECO:0000313" key="12">
    <source>
        <dbReference type="Proteomes" id="UP000189933"/>
    </source>
</evidence>
<evidence type="ECO:0000256" key="6">
    <source>
        <dbReference type="ARBA" id="ARBA00022989"/>
    </source>
</evidence>
<evidence type="ECO:0000256" key="2">
    <source>
        <dbReference type="ARBA" id="ARBA00022448"/>
    </source>
</evidence>
<evidence type="ECO:0000256" key="5">
    <source>
        <dbReference type="ARBA" id="ARBA00022692"/>
    </source>
</evidence>
<feature type="transmembrane region" description="Helical" evidence="10">
    <location>
        <begin position="64"/>
        <end position="84"/>
    </location>
</feature>
<dbReference type="OrthoDB" id="1551318at2"/>
<reference evidence="12" key="1">
    <citation type="submission" date="2017-02" db="EMBL/GenBank/DDBJ databases">
        <authorList>
            <person name="Varghese N."/>
            <person name="Submissions S."/>
        </authorList>
    </citation>
    <scope>NUCLEOTIDE SEQUENCE [LARGE SCALE GENOMIC DNA]</scope>
    <source>
        <strain evidence="12">DSM 16521</strain>
    </source>
</reference>
<keyword evidence="7 10" id="KW-0406">Ion transport</keyword>
<dbReference type="PANTHER" id="PTHR38662:SF1">
    <property type="entry name" value="COBALT TRANSPORT PROTEIN CBIN"/>
    <property type="match status" value="1"/>
</dbReference>
<evidence type="ECO:0000256" key="9">
    <source>
        <dbReference type="ARBA" id="ARBA00023285"/>
    </source>
</evidence>
<sequence length="97" mass="10703">MKKQNLILLLMAVVLSLGPLVLLPNAPFAGADGQAEEVISQLRPDYKPWFQNFWQPPSGEVESLLFALQAALGSGFIGYYLGYLRGKKQAEEKKGHV</sequence>
<dbReference type="NCBIfam" id="NF002780">
    <property type="entry name" value="PRK02898.1"/>
    <property type="match status" value="1"/>
</dbReference>
<dbReference type="NCBIfam" id="TIGR01165">
    <property type="entry name" value="cbiN"/>
    <property type="match status" value="1"/>
</dbReference>
<protein>
    <recommendedName>
        <fullName evidence="10">Cobalt transport protein CbiN</fullName>
    </recommendedName>
    <alternativeName>
        <fullName evidence="10">Energy-coupling factor transporter probable substrate-capture protein CbiN</fullName>
        <shortName evidence="10">ECF transporter S component CbiN</shortName>
    </alternativeName>
</protein>
<comment type="caution">
    <text evidence="10">Lacks conserved residue(s) required for the propagation of feature annotation.</text>
</comment>
<evidence type="ECO:0000313" key="11">
    <source>
        <dbReference type="EMBL" id="SKA05587.1"/>
    </source>
</evidence>
<dbReference type="AlphaFoldDB" id="A0A1T4QPP6"/>
<dbReference type="GO" id="GO:0005886">
    <property type="term" value="C:plasma membrane"/>
    <property type="evidence" value="ECO:0007669"/>
    <property type="project" value="UniProtKB-SubCell"/>
</dbReference>
<dbReference type="GO" id="GO:0009236">
    <property type="term" value="P:cobalamin biosynthetic process"/>
    <property type="evidence" value="ECO:0007669"/>
    <property type="project" value="UniProtKB-UniRule"/>
</dbReference>
<dbReference type="HAMAP" id="MF_00330">
    <property type="entry name" value="CbiN"/>
    <property type="match status" value="1"/>
</dbReference>
<comment type="subunit">
    <text evidence="10">Forms an energy-coupling factor (ECF) transporter complex composed of an ATP-binding protein (A component, CbiO), a transmembrane protein (T component, CbiQ) and 2 possible substrate-capture proteins (S components, CbiM and CbiN) of unknown stoichimetry.</text>
</comment>
<dbReference type="InterPro" id="IPR003705">
    <property type="entry name" value="CbiN"/>
</dbReference>
<dbReference type="EMBL" id="FUXM01000020">
    <property type="protein sequence ID" value="SKA05587.1"/>
    <property type="molecule type" value="Genomic_DNA"/>
</dbReference>
<evidence type="ECO:0000256" key="10">
    <source>
        <dbReference type="HAMAP-Rule" id="MF_00330"/>
    </source>
</evidence>
<gene>
    <name evidence="10" type="primary">cbiN</name>
    <name evidence="11" type="ORF">SAMN02745885_01744</name>
</gene>
<organism evidence="11 12">
    <name type="scientific">Carboxydocella sporoproducens DSM 16521</name>
    <dbReference type="NCBI Taxonomy" id="1121270"/>
    <lineage>
        <taxon>Bacteria</taxon>
        <taxon>Bacillati</taxon>
        <taxon>Bacillota</taxon>
        <taxon>Clostridia</taxon>
        <taxon>Eubacteriales</taxon>
        <taxon>Clostridiales Family XVI. Incertae Sedis</taxon>
        <taxon>Carboxydocella</taxon>
    </lineage>
</organism>
<comment type="similarity">
    <text evidence="10">Belongs to the CbiN family.</text>
</comment>
<keyword evidence="6 10" id="KW-1133">Transmembrane helix</keyword>
<keyword evidence="3 10" id="KW-1003">Cell membrane</keyword>
<dbReference type="Proteomes" id="UP000189933">
    <property type="component" value="Unassembled WGS sequence"/>
</dbReference>
<keyword evidence="8 10" id="KW-0472">Membrane</keyword>
<dbReference type="Pfam" id="PF02553">
    <property type="entry name" value="CbiN"/>
    <property type="match status" value="1"/>
</dbReference>
<keyword evidence="1 10" id="KW-0171">Cobalt transport</keyword>
<dbReference type="GO" id="GO:0015087">
    <property type="term" value="F:cobalt ion transmembrane transporter activity"/>
    <property type="evidence" value="ECO:0007669"/>
    <property type="project" value="UniProtKB-UniRule"/>
</dbReference>
<evidence type="ECO:0000256" key="8">
    <source>
        <dbReference type="ARBA" id="ARBA00023136"/>
    </source>
</evidence>
<accession>A0A1T4QPP6</accession>
<dbReference type="PANTHER" id="PTHR38662">
    <property type="entry name" value="COBALT TRANSPORT PROTEIN CBIN"/>
    <property type="match status" value="1"/>
</dbReference>
<evidence type="ECO:0000256" key="3">
    <source>
        <dbReference type="ARBA" id="ARBA00022475"/>
    </source>
</evidence>
<evidence type="ECO:0000256" key="4">
    <source>
        <dbReference type="ARBA" id="ARBA00022573"/>
    </source>
</evidence>
<comment type="subcellular location">
    <subcellularLocation>
        <location evidence="10">Cell membrane</location>
        <topology evidence="10">Multi-pass membrane protein</topology>
    </subcellularLocation>
</comment>
<proteinExistence type="inferred from homology"/>
<dbReference type="RefSeq" id="WP_078665786.1">
    <property type="nucleotide sequence ID" value="NZ_FUXM01000020.1"/>
</dbReference>
<keyword evidence="12" id="KW-1185">Reference proteome</keyword>